<dbReference type="GO" id="GO:0008270">
    <property type="term" value="F:zinc ion binding"/>
    <property type="evidence" value="ECO:0007669"/>
    <property type="project" value="UniProtKB-KW"/>
</dbReference>
<dbReference type="InterPro" id="IPR018957">
    <property type="entry name" value="Znf_C3HC4_RING-type"/>
</dbReference>
<name>A0AAE0VLG4_9BIVA</name>
<dbReference type="PANTHER" id="PTHR25462">
    <property type="entry name" value="BONUS, ISOFORM C-RELATED"/>
    <property type="match status" value="1"/>
</dbReference>
<reference evidence="6" key="3">
    <citation type="submission" date="2023-05" db="EMBL/GenBank/DDBJ databases">
        <authorList>
            <person name="Smith C.H."/>
        </authorList>
    </citation>
    <scope>NUCLEOTIDE SEQUENCE</scope>
    <source>
        <strain evidence="6">CHS0354</strain>
        <tissue evidence="6">Mantle</tissue>
    </source>
</reference>
<evidence type="ECO:0000259" key="5">
    <source>
        <dbReference type="PROSITE" id="PS50089"/>
    </source>
</evidence>
<reference evidence="6" key="2">
    <citation type="journal article" date="2021" name="Genome Biol. Evol.">
        <title>Developing a high-quality reference genome for a parasitic bivalve with doubly uniparental inheritance (Bivalvia: Unionida).</title>
        <authorList>
            <person name="Smith C.H."/>
        </authorList>
    </citation>
    <scope>NUCLEOTIDE SEQUENCE</scope>
    <source>
        <strain evidence="6">CHS0354</strain>
        <tissue evidence="6">Mantle</tissue>
    </source>
</reference>
<dbReference type="GO" id="GO:0061630">
    <property type="term" value="F:ubiquitin protein ligase activity"/>
    <property type="evidence" value="ECO:0007669"/>
    <property type="project" value="TreeGrafter"/>
</dbReference>
<evidence type="ECO:0000256" key="4">
    <source>
        <dbReference type="PROSITE-ProRule" id="PRU00175"/>
    </source>
</evidence>
<dbReference type="InterPro" id="IPR011042">
    <property type="entry name" value="6-blade_b-propeller_TolB-like"/>
</dbReference>
<keyword evidence="7" id="KW-1185">Reference proteome</keyword>
<dbReference type="Proteomes" id="UP001195483">
    <property type="component" value="Unassembled WGS sequence"/>
</dbReference>
<dbReference type="Gene3D" id="3.30.40.10">
    <property type="entry name" value="Zinc/RING finger domain, C3HC4 (zinc finger)"/>
    <property type="match status" value="1"/>
</dbReference>
<dbReference type="Pfam" id="PF00097">
    <property type="entry name" value="zf-C3HC4"/>
    <property type="match status" value="1"/>
</dbReference>
<feature type="domain" description="RING-type" evidence="5">
    <location>
        <begin position="17"/>
        <end position="64"/>
    </location>
</feature>
<evidence type="ECO:0000313" key="7">
    <source>
        <dbReference type="Proteomes" id="UP001195483"/>
    </source>
</evidence>
<dbReference type="PROSITE" id="PS50089">
    <property type="entry name" value="ZF_RING_2"/>
    <property type="match status" value="1"/>
</dbReference>
<dbReference type="AlphaFoldDB" id="A0AAE0VLG4"/>
<organism evidence="6 7">
    <name type="scientific">Potamilus streckersoni</name>
    <dbReference type="NCBI Taxonomy" id="2493646"/>
    <lineage>
        <taxon>Eukaryota</taxon>
        <taxon>Metazoa</taxon>
        <taxon>Spiralia</taxon>
        <taxon>Lophotrochozoa</taxon>
        <taxon>Mollusca</taxon>
        <taxon>Bivalvia</taxon>
        <taxon>Autobranchia</taxon>
        <taxon>Heteroconchia</taxon>
        <taxon>Palaeoheterodonta</taxon>
        <taxon>Unionida</taxon>
        <taxon>Unionoidea</taxon>
        <taxon>Unionidae</taxon>
        <taxon>Ambleminae</taxon>
        <taxon>Lampsilini</taxon>
        <taxon>Potamilus</taxon>
    </lineage>
</organism>
<reference evidence="6" key="1">
    <citation type="journal article" date="2021" name="Genome Biol. Evol.">
        <title>A High-Quality Reference Genome for a Parasitic Bivalve with Doubly Uniparental Inheritance (Bivalvia: Unionida).</title>
        <authorList>
            <person name="Smith C.H."/>
        </authorList>
    </citation>
    <scope>NUCLEOTIDE SEQUENCE</scope>
    <source>
        <strain evidence="6">CHS0354</strain>
    </source>
</reference>
<dbReference type="InterPro" id="IPR013083">
    <property type="entry name" value="Znf_RING/FYVE/PHD"/>
</dbReference>
<dbReference type="InterPro" id="IPR001841">
    <property type="entry name" value="Znf_RING"/>
</dbReference>
<sequence length="469" mass="53077">MASCVNQAFPEAEGLRCPICLNMYTAPKNLPCRHTCCQYCLHKHIMKNVLEEKQIATFHCPVCQKETFPPLPDIPVDKWAEYFPYNIVLLSVLPSEKNEVAKNCDSCLHKGTLVTDARYCTVCKEVFCLTCGKKHYKNNETIDHAVVRIDDLIRDIELVVSLLVSVTSFEHVGKEFEFDTTVDKTYTDEMRPSLKDRKPEIIAQFDAEYFHGKNPLYSGIISLPDDRIVLVDYENNTCRLYSSSYNHIADHKLTSSPRAVCVVGESEVAVTLPWENMIQLLNVNDFLQPEMRFKTTLQRRGIKGTIKTSLQCDGIAALSRHELVVSGTMNDGVYWCIVCTDGSEKTPVKVCDSAWYSCMAVNNRKTCIYVSHYSPSVVYAYRLNGSLIFRYEHKELDGASGLAVDREDNLYVVGEFSNTVHQVSLDGTSLQVFSTQIPKNPCAICFTSSSDEFLLTSGHVRKVHKMKFK</sequence>
<dbReference type="PANTHER" id="PTHR25462:SF296">
    <property type="entry name" value="MEIOTIC P26, ISOFORM F"/>
    <property type="match status" value="1"/>
</dbReference>
<accession>A0AAE0VLG4</accession>
<keyword evidence="3" id="KW-0862">Zinc</keyword>
<dbReference type="SMART" id="SM00184">
    <property type="entry name" value="RING"/>
    <property type="match status" value="1"/>
</dbReference>
<proteinExistence type="predicted"/>
<protein>
    <recommendedName>
        <fullName evidence="5">RING-type domain-containing protein</fullName>
    </recommendedName>
</protein>
<dbReference type="InterPro" id="IPR047153">
    <property type="entry name" value="TRIM45/56/19-like"/>
</dbReference>
<keyword evidence="2 4" id="KW-0863">Zinc-finger</keyword>
<gene>
    <name evidence="6" type="ORF">CHS0354_001689</name>
</gene>
<dbReference type="SUPFAM" id="SSF101898">
    <property type="entry name" value="NHL repeat"/>
    <property type="match status" value="1"/>
</dbReference>
<dbReference type="EMBL" id="JAEAOA010000163">
    <property type="protein sequence ID" value="KAK3582643.1"/>
    <property type="molecule type" value="Genomic_DNA"/>
</dbReference>
<dbReference type="SUPFAM" id="SSF57850">
    <property type="entry name" value="RING/U-box"/>
    <property type="match status" value="1"/>
</dbReference>
<keyword evidence="1" id="KW-0479">Metal-binding</keyword>
<evidence type="ECO:0000313" key="6">
    <source>
        <dbReference type="EMBL" id="KAK3582643.1"/>
    </source>
</evidence>
<dbReference type="Gene3D" id="2.120.10.30">
    <property type="entry name" value="TolB, C-terminal domain"/>
    <property type="match status" value="1"/>
</dbReference>
<comment type="caution">
    <text evidence="6">The sequence shown here is derived from an EMBL/GenBank/DDBJ whole genome shotgun (WGS) entry which is preliminary data.</text>
</comment>
<evidence type="ECO:0000256" key="2">
    <source>
        <dbReference type="ARBA" id="ARBA00022771"/>
    </source>
</evidence>
<evidence type="ECO:0000256" key="3">
    <source>
        <dbReference type="ARBA" id="ARBA00022833"/>
    </source>
</evidence>
<evidence type="ECO:0000256" key="1">
    <source>
        <dbReference type="ARBA" id="ARBA00022723"/>
    </source>
</evidence>